<dbReference type="InterPro" id="IPR027417">
    <property type="entry name" value="P-loop_NTPase"/>
</dbReference>
<dbReference type="GO" id="GO:0005524">
    <property type="term" value="F:ATP binding"/>
    <property type="evidence" value="ECO:0007669"/>
    <property type="project" value="UniProtKB-KW"/>
</dbReference>
<evidence type="ECO:0000313" key="9">
    <source>
        <dbReference type="Proteomes" id="UP001597213"/>
    </source>
</evidence>
<keyword evidence="4 8" id="KW-0067">ATP-binding</keyword>
<dbReference type="Proteomes" id="UP001597213">
    <property type="component" value="Unassembled WGS sequence"/>
</dbReference>
<dbReference type="Pfam" id="PF00005">
    <property type="entry name" value="ABC_tran"/>
    <property type="match status" value="1"/>
</dbReference>
<keyword evidence="5" id="KW-1278">Translocase</keyword>
<evidence type="ECO:0000313" key="8">
    <source>
        <dbReference type="EMBL" id="MFD1881457.1"/>
    </source>
</evidence>
<dbReference type="InterPro" id="IPR005895">
    <property type="entry name" value="ABC_transptr_haem_export_CcmA"/>
</dbReference>
<evidence type="ECO:0000256" key="3">
    <source>
        <dbReference type="ARBA" id="ARBA00022748"/>
    </source>
</evidence>
<evidence type="ECO:0000256" key="4">
    <source>
        <dbReference type="ARBA" id="ARBA00022840"/>
    </source>
</evidence>
<dbReference type="SUPFAM" id="SSF52540">
    <property type="entry name" value="P-loop containing nucleoside triphosphate hydrolases"/>
    <property type="match status" value="1"/>
</dbReference>
<keyword evidence="3" id="KW-0201">Cytochrome c-type biogenesis</keyword>
<evidence type="ECO:0000256" key="2">
    <source>
        <dbReference type="ARBA" id="ARBA00022741"/>
    </source>
</evidence>
<dbReference type="RefSeq" id="WP_379141333.1">
    <property type="nucleotide sequence ID" value="NZ_JBHUEN010000019.1"/>
</dbReference>
<accession>A0ABW4R5K4</accession>
<reference evidence="9" key="1">
    <citation type="journal article" date="2019" name="Int. J. Syst. Evol. Microbiol.">
        <title>The Global Catalogue of Microorganisms (GCM) 10K type strain sequencing project: providing services to taxonomists for standard genome sequencing and annotation.</title>
        <authorList>
            <consortium name="The Broad Institute Genomics Platform"/>
            <consortium name="The Broad Institute Genome Sequencing Center for Infectious Disease"/>
            <person name="Wu L."/>
            <person name="Ma J."/>
        </authorList>
    </citation>
    <scope>NUCLEOTIDE SEQUENCE [LARGE SCALE GENOMIC DNA]</scope>
    <source>
        <strain evidence="9">CCUG 56029</strain>
    </source>
</reference>
<evidence type="ECO:0000256" key="1">
    <source>
        <dbReference type="ARBA" id="ARBA00022448"/>
    </source>
</evidence>
<keyword evidence="2" id="KW-0547">Nucleotide-binding</keyword>
<dbReference type="NCBIfam" id="TIGR01189">
    <property type="entry name" value="ccmA"/>
    <property type="match status" value="1"/>
</dbReference>
<keyword evidence="6" id="KW-0472">Membrane</keyword>
<organism evidence="8 9">
    <name type="scientific">Paracoccus pacificus</name>
    <dbReference type="NCBI Taxonomy" id="1463598"/>
    <lineage>
        <taxon>Bacteria</taxon>
        <taxon>Pseudomonadati</taxon>
        <taxon>Pseudomonadota</taxon>
        <taxon>Alphaproteobacteria</taxon>
        <taxon>Rhodobacterales</taxon>
        <taxon>Paracoccaceae</taxon>
        <taxon>Paracoccus</taxon>
    </lineage>
</organism>
<comment type="caution">
    <text evidence="8">The sequence shown here is derived from an EMBL/GenBank/DDBJ whole genome shotgun (WGS) entry which is preliminary data.</text>
</comment>
<dbReference type="PROSITE" id="PS00211">
    <property type="entry name" value="ABC_TRANSPORTER_1"/>
    <property type="match status" value="1"/>
</dbReference>
<dbReference type="PROSITE" id="PS50893">
    <property type="entry name" value="ABC_TRANSPORTER_2"/>
    <property type="match status" value="1"/>
</dbReference>
<dbReference type="EMBL" id="JBHUEN010000019">
    <property type="protein sequence ID" value="MFD1881457.1"/>
    <property type="molecule type" value="Genomic_DNA"/>
</dbReference>
<sequence length="208" mass="21474">MSPALALEDLAVERGGRRLLHGLNLTLMPGQAAVLTGPNGAGKTSLLRTIAGLQRPAAGRVRCQPDAIAYAGHADGVKSALTVSENLRFWAAVFGGDQIAPALAAMDLSALGDRLAGRLSAGQRRRLGLARLAVTGRPVWVLDEPTVSLDSRSADLFRAMLAAHLAGGGAAIIATHLDLGIEALRLELSEFAAPRDAAPLSGFDAAFA</sequence>
<evidence type="ECO:0000256" key="5">
    <source>
        <dbReference type="ARBA" id="ARBA00022967"/>
    </source>
</evidence>
<gene>
    <name evidence="8" type="primary">ccmA</name>
    <name evidence="8" type="ORF">ACFSCT_06975</name>
</gene>
<dbReference type="SMART" id="SM00382">
    <property type="entry name" value="AAA"/>
    <property type="match status" value="1"/>
</dbReference>
<dbReference type="PANTHER" id="PTHR43499:SF1">
    <property type="entry name" value="ABC TRANSPORTER I FAMILY MEMBER 1"/>
    <property type="match status" value="1"/>
</dbReference>
<dbReference type="Gene3D" id="3.40.50.300">
    <property type="entry name" value="P-loop containing nucleotide triphosphate hydrolases"/>
    <property type="match status" value="1"/>
</dbReference>
<name>A0ABW4R5K4_9RHOB</name>
<dbReference type="InterPro" id="IPR017871">
    <property type="entry name" value="ABC_transporter-like_CS"/>
</dbReference>
<keyword evidence="9" id="KW-1185">Reference proteome</keyword>
<dbReference type="PANTHER" id="PTHR43499">
    <property type="entry name" value="ABC TRANSPORTER I FAMILY MEMBER 1"/>
    <property type="match status" value="1"/>
</dbReference>
<proteinExistence type="predicted"/>
<dbReference type="InterPro" id="IPR003593">
    <property type="entry name" value="AAA+_ATPase"/>
</dbReference>
<feature type="domain" description="ABC transporter" evidence="7">
    <location>
        <begin position="5"/>
        <end position="204"/>
    </location>
</feature>
<evidence type="ECO:0000256" key="6">
    <source>
        <dbReference type="ARBA" id="ARBA00023136"/>
    </source>
</evidence>
<dbReference type="InterPro" id="IPR003439">
    <property type="entry name" value="ABC_transporter-like_ATP-bd"/>
</dbReference>
<keyword evidence="1" id="KW-0813">Transport</keyword>
<protein>
    <submittedName>
        <fullName evidence="8">Heme ABC exporter ATP-binding protein CcmA</fullName>
    </submittedName>
</protein>
<evidence type="ECO:0000259" key="7">
    <source>
        <dbReference type="PROSITE" id="PS50893"/>
    </source>
</evidence>